<dbReference type="InterPro" id="IPR013154">
    <property type="entry name" value="ADH-like_N"/>
</dbReference>
<proteinExistence type="predicted"/>
<keyword evidence="4" id="KW-1185">Reference proteome</keyword>
<dbReference type="OrthoDB" id="7355832at2"/>
<evidence type="ECO:0000256" key="1">
    <source>
        <dbReference type="ARBA" id="ARBA00022857"/>
    </source>
</evidence>
<dbReference type="PANTHER" id="PTHR44154">
    <property type="entry name" value="QUINONE OXIDOREDUCTASE"/>
    <property type="match status" value="1"/>
</dbReference>
<gene>
    <name evidence="3" type="ORF">FIV46_08970</name>
</gene>
<dbReference type="Pfam" id="PF13602">
    <property type="entry name" value="ADH_zinc_N_2"/>
    <property type="match status" value="1"/>
</dbReference>
<dbReference type="EMBL" id="VFIY01000008">
    <property type="protein sequence ID" value="TPD60178.1"/>
    <property type="molecule type" value="Genomic_DNA"/>
</dbReference>
<dbReference type="Gene3D" id="3.90.180.10">
    <property type="entry name" value="Medium-chain alcohol dehydrogenases, catalytic domain"/>
    <property type="match status" value="1"/>
</dbReference>
<dbReference type="PANTHER" id="PTHR44154:SF1">
    <property type="entry name" value="QUINONE OXIDOREDUCTASE"/>
    <property type="match status" value="1"/>
</dbReference>
<sequence>MRAVRYDAFGGPEVLKPVEIEPLPAPTGRQVKVAVRASSVNPIDMKIRAGSLDVGIRPPAVPGFDAAGEVIETGPDVADFAVGDRVFYAADFNSPSGTHADEHLVDERVIWHMPEGLSFVEAAALPLAGGTAWDALSCLYPVRDGDAVLIHGGTGGVGALAVQIALARGAKVFATCHSSMTGHLREIGVRRVIAYDSEEFVRAVEELCPEGVDVVYDTVGRGLLEKSIPAVGDFGTMISIAPPTGNLDRAYRKNLTVKFQFSLRERRKLKGLADLVEAGKFRPHIHRVFALGEISDAHALLAGRNHVFGKLAIDHTL</sequence>
<comment type="caution">
    <text evidence="3">The sequence shown here is derived from an EMBL/GenBank/DDBJ whole genome shotgun (WGS) entry which is preliminary data.</text>
</comment>
<dbReference type="SUPFAM" id="SSF50129">
    <property type="entry name" value="GroES-like"/>
    <property type="match status" value="1"/>
</dbReference>
<evidence type="ECO:0000259" key="2">
    <source>
        <dbReference type="SMART" id="SM00829"/>
    </source>
</evidence>
<keyword evidence="1" id="KW-0521">NADP</keyword>
<feature type="domain" description="Enoyl reductase (ER)" evidence="2">
    <location>
        <begin position="10"/>
        <end position="313"/>
    </location>
</feature>
<dbReference type="InterPro" id="IPR051603">
    <property type="entry name" value="Zinc-ADH_QOR/CCCR"/>
</dbReference>
<dbReference type="AlphaFoldDB" id="A0A501PJF5"/>
<dbReference type="InterPro" id="IPR036291">
    <property type="entry name" value="NAD(P)-bd_dom_sf"/>
</dbReference>
<dbReference type="Proteomes" id="UP000319148">
    <property type="component" value="Unassembled WGS sequence"/>
</dbReference>
<dbReference type="SUPFAM" id="SSF51735">
    <property type="entry name" value="NAD(P)-binding Rossmann-fold domains"/>
    <property type="match status" value="1"/>
</dbReference>
<evidence type="ECO:0000313" key="3">
    <source>
        <dbReference type="EMBL" id="TPD60178.1"/>
    </source>
</evidence>
<reference evidence="4" key="1">
    <citation type="submission" date="2019-06" db="EMBL/GenBank/DDBJ databases">
        <title>The complete genome of Emcibacter congregatus ZYLT.</title>
        <authorList>
            <person name="Zhao Z."/>
        </authorList>
    </citation>
    <scope>NUCLEOTIDE SEQUENCE [LARGE SCALE GENOMIC DNA]</scope>
    <source>
        <strain evidence="4">MCCC 1A06723</strain>
    </source>
</reference>
<dbReference type="Gene3D" id="3.40.50.720">
    <property type="entry name" value="NAD(P)-binding Rossmann-like Domain"/>
    <property type="match status" value="1"/>
</dbReference>
<name>A0A501PJF5_9PROT</name>
<accession>A0A501PJF5</accession>
<protein>
    <submittedName>
        <fullName evidence="3">Zinc-binding dehydrogenase</fullName>
    </submittedName>
</protein>
<dbReference type="GO" id="GO:0016491">
    <property type="term" value="F:oxidoreductase activity"/>
    <property type="evidence" value="ECO:0007669"/>
    <property type="project" value="InterPro"/>
</dbReference>
<evidence type="ECO:0000313" key="4">
    <source>
        <dbReference type="Proteomes" id="UP000319148"/>
    </source>
</evidence>
<dbReference type="Pfam" id="PF08240">
    <property type="entry name" value="ADH_N"/>
    <property type="match status" value="1"/>
</dbReference>
<dbReference type="InterPro" id="IPR011032">
    <property type="entry name" value="GroES-like_sf"/>
</dbReference>
<organism evidence="3 4">
    <name type="scientific">Emcibacter nanhaiensis</name>
    <dbReference type="NCBI Taxonomy" id="1505037"/>
    <lineage>
        <taxon>Bacteria</taxon>
        <taxon>Pseudomonadati</taxon>
        <taxon>Pseudomonadota</taxon>
        <taxon>Alphaproteobacteria</taxon>
        <taxon>Emcibacterales</taxon>
        <taxon>Emcibacteraceae</taxon>
        <taxon>Emcibacter</taxon>
    </lineage>
</organism>
<dbReference type="SMART" id="SM00829">
    <property type="entry name" value="PKS_ER"/>
    <property type="match status" value="1"/>
</dbReference>
<dbReference type="RefSeq" id="WP_139940588.1">
    <property type="nucleotide sequence ID" value="NZ_JBHSYP010000027.1"/>
</dbReference>
<dbReference type="InterPro" id="IPR020843">
    <property type="entry name" value="ER"/>
</dbReference>